<proteinExistence type="predicted"/>
<sequence>MKDRPRTDDAEVCPECDQRLLAEVRDGRPVDFPTDEQGRRVHFTCINRPFTWRWSPQKCVAWLEAYWAEKDAAARAELDRRNANTEVDQLDLLNPEET</sequence>
<name>A0ABW3QLQ3_9PSEU</name>
<evidence type="ECO:0008006" key="3">
    <source>
        <dbReference type="Google" id="ProtNLM"/>
    </source>
</evidence>
<accession>A0ABW3QLQ3</accession>
<comment type="caution">
    <text evidence="1">The sequence shown here is derived from an EMBL/GenBank/DDBJ whole genome shotgun (WGS) entry which is preliminary data.</text>
</comment>
<evidence type="ECO:0000313" key="2">
    <source>
        <dbReference type="Proteomes" id="UP001597168"/>
    </source>
</evidence>
<evidence type="ECO:0000313" key="1">
    <source>
        <dbReference type="EMBL" id="MFD1145941.1"/>
    </source>
</evidence>
<gene>
    <name evidence="1" type="ORF">ACFQ3T_02250</name>
</gene>
<dbReference type="EMBL" id="JBHTLK010000005">
    <property type="protein sequence ID" value="MFD1145941.1"/>
    <property type="molecule type" value="Genomic_DNA"/>
</dbReference>
<dbReference type="Proteomes" id="UP001597168">
    <property type="component" value="Unassembled WGS sequence"/>
</dbReference>
<organism evidence="1 2">
    <name type="scientific">Saccharothrix hoggarensis</name>
    <dbReference type="NCBI Taxonomy" id="913853"/>
    <lineage>
        <taxon>Bacteria</taxon>
        <taxon>Bacillati</taxon>
        <taxon>Actinomycetota</taxon>
        <taxon>Actinomycetes</taxon>
        <taxon>Pseudonocardiales</taxon>
        <taxon>Pseudonocardiaceae</taxon>
        <taxon>Saccharothrix</taxon>
    </lineage>
</organism>
<keyword evidence="2" id="KW-1185">Reference proteome</keyword>
<reference evidence="2" key="1">
    <citation type="journal article" date="2019" name="Int. J. Syst. Evol. Microbiol.">
        <title>The Global Catalogue of Microorganisms (GCM) 10K type strain sequencing project: providing services to taxonomists for standard genome sequencing and annotation.</title>
        <authorList>
            <consortium name="The Broad Institute Genomics Platform"/>
            <consortium name="The Broad Institute Genome Sequencing Center for Infectious Disease"/>
            <person name="Wu L."/>
            <person name="Ma J."/>
        </authorList>
    </citation>
    <scope>NUCLEOTIDE SEQUENCE [LARGE SCALE GENOMIC DNA]</scope>
    <source>
        <strain evidence="2">CCUG 60214</strain>
    </source>
</reference>
<dbReference type="RefSeq" id="WP_380719178.1">
    <property type="nucleotide sequence ID" value="NZ_JBHTLK010000005.1"/>
</dbReference>
<protein>
    <recommendedName>
        <fullName evidence="3">Zinc finger protein</fullName>
    </recommendedName>
</protein>